<accession>A0A3P7PM14</accession>
<dbReference type="Proteomes" id="UP000271889">
    <property type="component" value="Unassembled WGS sequence"/>
</dbReference>
<keyword evidence="2" id="KW-1185">Reference proteome</keyword>
<evidence type="ECO:0000313" key="1">
    <source>
        <dbReference type="EMBL" id="VDN20972.1"/>
    </source>
</evidence>
<name>A0A3P7PM14_CYLGO</name>
<dbReference type="EMBL" id="UYRV01105331">
    <property type="protein sequence ID" value="VDN20972.1"/>
    <property type="molecule type" value="Genomic_DNA"/>
</dbReference>
<protein>
    <submittedName>
        <fullName evidence="1">Uncharacterized protein</fullName>
    </submittedName>
</protein>
<organism evidence="1 2">
    <name type="scientific">Cylicostephanus goldi</name>
    <name type="common">Nematode worm</name>
    <dbReference type="NCBI Taxonomy" id="71465"/>
    <lineage>
        <taxon>Eukaryota</taxon>
        <taxon>Metazoa</taxon>
        <taxon>Ecdysozoa</taxon>
        <taxon>Nematoda</taxon>
        <taxon>Chromadorea</taxon>
        <taxon>Rhabditida</taxon>
        <taxon>Rhabditina</taxon>
        <taxon>Rhabditomorpha</taxon>
        <taxon>Strongyloidea</taxon>
        <taxon>Strongylidae</taxon>
        <taxon>Cylicostephanus</taxon>
    </lineage>
</organism>
<dbReference type="AlphaFoldDB" id="A0A3P7PM14"/>
<reference evidence="1 2" key="1">
    <citation type="submission" date="2018-11" db="EMBL/GenBank/DDBJ databases">
        <authorList>
            <consortium name="Pathogen Informatics"/>
        </authorList>
    </citation>
    <scope>NUCLEOTIDE SEQUENCE [LARGE SCALE GENOMIC DNA]</scope>
</reference>
<evidence type="ECO:0000313" key="2">
    <source>
        <dbReference type="Proteomes" id="UP000271889"/>
    </source>
</evidence>
<sequence length="41" mass="4448">MRALHINFGGTGQARVVLSNMSLRLSCPLLISSRATMSRTT</sequence>
<gene>
    <name evidence="1" type="ORF">CGOC_LOCUS8914</name>
</gene>
<proteinExistence type="predicted"/>